<dbReference type="InterPro" id="IPR033708">
    <property type="entry name" value="Anticodon_Ile_BEm"/>
</dbReference>
<feature type="binding site" evidence="10">
    <location>
        <position position="867"/>
    </location>
    <ligand>
        <name>Zn(2+)</name>
        <dbReference type="ChEBI" id="CHEBI:29105"/>
    </ligand>
</feature>
<feature type="domain" description="Aminoacyl-tRNA synthetase class Ia" evidence="11">
    <location>
        <begin position="36"/>
        <end position="634"/>
    </location>
</feature>
<feature type="domain" description="Methionyl/Valyl/Leucyl/Isoleucyl-tRNA synthetase anticodon-binding" evidence="12">
    <location>
        <begin position="683"/>
        <end position="825"/>
    </location>
</feature>
<dbReference type="Gene3D" id="3.90.740.10">
    <property type="entry name" value="Valyl/Leucyl/Isoleucyl-tRNA synthetase, editing domain"/>
    <property type="match status" value="1"/>
</dbReference>
<dbReference type="NCBIfam" id="TIGR00392">
    <property type="entry name" value="ileS"/>
    <property type="match status" value="1"/>
</dbReference>
<evidence type="ECO:0000313" key="13">
    <source>
        <dbReference type="EMBL" id="TDU95972.1"/>
    </source>
</evidence>
<name>A0A4R7TTE6_9BACT</name>
<dbReference type="PANTHER" id="PTHR42765">
    <property type="entry name" value="SOLEUCYL-TRNA SYNTHETASE"/>
    <property type="match status" value="1"/>
</dbReference>
<dbReference type="GO" id="GO:0008270">
    <property type="term" value="F:zinc ion binding"/>
    <property type="evidence" value="ECO:0007669"/>
    <property type="project" value="UniProtKB-UniRule"/>
</dbReference>
<comment type="domain">
    <text evidence="10">IleRS has two distinct active sites: one for aminoacylation and one for editing. The misactivated valine is translocated from the active site to the editing site, which sterically excludes the correctly activated isoleucine. The single editing site contains two valyl binding pockets, one specific for each substrate (Val-AMP or Val-tRNA(Ile)).</text>
</comment>
<evidence type="ECO:0000256" key="7">
    <source>
        <dbReference type="ARBA" id="ARBA00023146"/>
    </source>
</evidence>
<comment type="subunit">
    <text evidence="10">Monomer.</text>
</comment>
<dbReference type="SUPFAM" id="SSF47323">
    <property type="entry name" value="Anticodon-binding domain of a subclass of class I aminoacyl-tRNA synthetases"/>
    <property type="match status" value="1"/>
</dbReference>
<dbReference type="InterPro" id="IPR023585">
    <property type="entry name" value="Ile-tRNA-ligase_type1"/>
</dbReference>
<comment type="cofactor">
    <cofactor evidence="10">
        <name>Zn(2+)</name>
        <dbReference type="ChEBI" id="CHEBI:29105"/>
    </cofactor>
    <text evidence="10">Binds 1 zinc ion per subunit.</text>
</comment>
<dbReference type="GO" id="GO:0000049">
    <property type="term" value="F:tRNA binding"/>
    <property type="evidence" value="ECO:0007669"/>
    <property type="project" value="InterPro"/>
</dbReference>
<keyword evidence="7 10" id="KW-0030">Aminoacyl-tRNA synthetase</keyword>
<dbReference type="EC" id="6.1.1.5" evidence="10"/>
<dbReference type="GO" id="GO:0004822">
    <property type="term" value="F:isoleucine-tRNA ligase activity"/>
    <property type="evidence" value="ECO:0007669"/>
    <property type="project" value="UniProtKB-UniRule"/>
</dbReference>
<dbReference type="RefSeq" id="WP_134076700.1">
    <property type="nucleotide sequence ID" value="NZ_SOCH01000006.1"/>
</dbReference>
<dbReference type="InterPro" id="IPR009008">
    <property type="entry name" value="Val/Leu/Ile-tRNA-synth_edit"/>
</dbReference>
<dbReference type="PRINTS" id="PR00984">
    <property type="entry name" value="TRNASYNTHILE"/>
</dbReference>
<keyword evidence="10" id="KW-0479">Metal-binding</keyword>
<dbReference type="GO" id="GO:0005524">
    <property type="term" value="F:ATP binding"/>
    <property type="evidence" value="ECO:0007669"/>
    <property type="project" value="UniProtKB-UniRule"/>
</dbReference>
<dbReference type="InterPro" id="IPR002301">
    <property type="entry name" value="Ile-tRNA-ligase"/>
</dbReference>
<feature type="binding site" evidence="10">
    <location>
        <position position="883"/>
    </location>
    <ligand>
        <name>Zn(2+)</name>
        <dbReference type="ChEBI" id="CHEBI:29105"/>
    </ligand>
</feature>
<comment type="caution">
    <text evidence="13">The sequence shown here is derived from an EMBL/GenBank/DDBJ whole genome shotgun (WGS) entry which is preliminary data.</text>
</comment>
<dbReference type="InterPro" id="IPR009080">
    <property type="entry name" value="tRNAsynth_Ia_anticodon-bd"/>
</dbReference>
<dbReference type="Gene3D" id="1.10.730.20">
    <property type="match status" value="1"/>
</dbReference>
<evidence type="ECO:0000313" key="14">
    <source>
        <dbReference type="Proteomes" id="UP000294882"/>
    </source>
</evidence>
<evidence type="ECO:0000256" key="5">
    <source>
        <dbReference type="ARBA" id="ARBA00022840"/>
    </source>
</evidence>
<comment type="catalytic activity">
    <reaction evidence="9 10">
        <text>tRNA(Ile) + L-isoleucine + ATP = L-isoleucyl-tRNA(Ile) + AMP + diphosphate</text>
        <dbReference type="Rhea" id="RHEA:11060"/>
        <dbReference type="Rhea" id="RHEA-COMP:9666"/>
        <dbReference type="Rhea" id="RHEA-COMP:9695"/>
        <dbReference type="ChEBI" id="CHEBI:30616"/>
        <dbReference type="ChEBI" id="CHEBI:33019"/>
        <dbReference type="ChEBI" id="CHEBI:58045"/>
        <dbReference type="ChEBI" id="CHEBI:78442"/>
        <dbReference type="ChEBI" id="CHEBI:78528"/>
        <dbReference type="ChEBI" id="CHEBI:456215"/>
        <dbReference type="EC" id="6.1.1.5"/>
    </reaction>
</comment>
<evidence type="ECO:0000256" key="10">
    <source>
        <dbReference type="HAMAP-Rule" id="MF_02002"/>
    </source>
</evidence>
<dbReference type="GO" id="GO:0006428">
    <property type="term" value="P:isoleucyl-tRNA aminoacylation"/>
    <property type="evidence" value="ECO:0007669"/>
    <property type="project" value="UniProtKB-UniRule"/>
</dbReference>
<keyword evidence="2 10" id="KW-0963">Cytoplasm</keyword>
<keyword evidence="4 10" id="KW-0547">Nucleotide-binding</keyword>
<feature type="binding site" evidence="10">
    <location>
        <position position="886"/>
    </location>
    <ligand>
        <name>Zn(2+)</name>
        <dbReference type="ChEBI" id="CHEBI:29105"/>
    </ligand>
</feature>
<evidence type="ECO:0000256" key="9">
    <source>
        <dbReference type="ARBA" id="ARBA00048359"/>
    </source>
</evidence>
<dbReference type="SUPFAM" id="SSF52374">
    <property type="entry name" value="Nucleotidylyl transferase"/>
    <property type="match status" value="1"/>
</dbReference>
<comment type="subcellular location">
    <subcellularLocation>
        <location evidence="10">Cytoplasm</location>
    </subcellularLocation>
</comment>
<evidence type="ECO:0000259" key="12">
    <source>
        <dbReference type="Pfam" id="PF08264"/>
    </source>
</evidence>
<dbReference type="HAMAP" id="MF_02002">
    <property type="entry name" value="Ile_tRNA_synth_type1"/>
    <property type="match status" value="1"/>
</dbReference>
<dbReference type="InterPro" id="IPR001412">
    <property type="entry name" value="aa-tRNA-synth_I_CS"/>
</dbReference>
<dbReference type="SUPFAM" id="SSF50677">
    <property type="entry name" value="ValRS/IleRS/LeuRS editing domain"/>
    <property type="match status" value="1"/>
</dbReference>
<gene>
    <name evidence="10" type="primary">ileS</name>
    <name evidence="13" type="ORF">JN03_0586</name>
</gene>
<proteinExistence type="inferred from homology"/>
<dbReference type="PROSITE" id="PS00178">
    <property type="entry name" value="AA_TRNA_LIGASE_I"/>
    <property type="match status" value="1"/>
</dbReference>
<dbReference type="EMBL" id="SOCH01000006">
    <property type="protein sequence ID" value="TDU95972.1"/>
    <property type="molecule type" value="Genomic_DNA"/>
</dbReference>
<evidence type="ECO:0000256" key="1">
    <source>
        <dbReference type="ARBA" id="ARBA00006887"/>
    </source>
</evidence>
<comment type="similarity">
    <text evidence="1 10">Belongs to the class-I aminoacyl-tRNA synthetase family. IleS type 1 subfamily.</text>
</comment>
<comment type="function">
    <text evidence="8 10">Catalyzes the attachment of isoleucine to tRNA(Ile). As IleRS can inadvertently accommodate and process structurally similar amino acids such as valine, to avoid such errors it has two additional distinct tRNA(Ile)-dependent editing activities. One activity is designated as 'pretransfer' editing and involves the hydrolysis of activated Val-AMP. The other activity is designated 'posttransfer' editing and involves deacylation of mischarged Val-tRNA(Ile).</text>
</comment>
<dbReference type="FunFam" id="3.40.50.620:FF:000152">
    <property type="entry name" value="Isoleucine--tRNA ligase"/>
    <property type="match status" value="1"/>
</dbReference>
<sequence length="893" mass="104331">MSEQNSNNKDYKETLLIPQTEFSMKANLQQKQEEYQKFWEEIDLYQVLLARNKNNKSFVLHDGPPYANGDIHVGHALNKILKDIIVRFKTMQGYYSPYVPGWDTHGLPIEHKMLQNAKKEAKDYSTLDLRKAAKEYALQQVERQTEQFKRLSMLCDFKERYVTLDKSIETAQLKLFKKMVNDKLIYRDLKPVYWSPSSQTALAEAEVEYQEHISPSIIVAFEINNWNKYLSKGDYILIWTTTPWTLIANAAAAVSEKIEYAIVLVDGKKYVLASDLLTQTALACGWEKYELLQKISAKDLINITYTSPLNKNVCPVVYGHHVTLDAGTGIVHIAPLFGEDDFIIGNKYDLNKIMHIEDNGYINKLGGEYRDLFYNDANPKIGQYLKDKGLLLSFKRIKHQYPHDWRTHLPIMYRATPQWFVSLAPIKEQLKKAIASIETFSDWRKKRLSLMLENRESWCISRQRKWGVPIIIFYDENKNPVIENEIFDYVIDLVEKNGSDIWYEKSVDELLPKKWRGKNFTKELDIMDVWFDSGSTSISLTPGGLAAPFDMYLEGSDQFRGWFNSSIINSVAWRKKAPFKYLLSHGFTLDGKGNKMSKSKGNVVDPLEIIAKYGSDILRLWVANSEYSNDVSIDDKIIQQNIEIYRKIRNTVKFMLGGLANYKHKKITLSSIHALQHERILRLENELLKNYEEYKFINVIKLVNNFIIDFSSYYISITKDILYLNKENDLERKQVQFIFHTLISVLLKALAPILPITCEEIYQYFDTPRKLQSVHMLSFLKKNTINSNLEEEWKEFFEIKDIIYKLIEDEIKAQNIKRQNEAEIFIKSNSPFIKSIDLVKLLMVAKVNYSDKFFAQKLEGSHKCLRCWNHFEEKDFDFEKEICSRCKEVINGK</sequence>
<dbReference type="InterPro" id="IPR013155">
    <property type="entry name" value="M/V/L/I-tRNA-synth_anticd-bd"/>
</dbReference>
<feature type="binding site" evidence="10">
    <location>
        <position position="554"/>
    </location>
    <ligand>
        <name>L-isoleucyl-5'-AMP</name>
        <dbReference type="ChEBI" id="CHEBI:178002"/>
    </ligand>
</feature>
<dbReference type="Gene3D" id="1.10.10.830">
    <property type="entry name" value="Ile-tRNA synthetase CP2 domain-like"/>
    <property type="match status" value="1"/>
</dbReference>
<accession>A0A4R7TTE6</accession>
<dbReference type="AlphaFoldDB" id="A0A4R7TTE6"/>
<dbReference type="InterPro" id="IPR002300">
    <property type="entry name" value="aa-tRNA-synth_Ia"/>
</dbReference>
<evidence type="ECO:0000256" key="3">
    <source>
        <dbReference type="ARBA" id="ARBA00022598"/>
    </source>
</evidence>
<feature type="binding site" evidence="10">
    <location>
        <position position="864"/>
    </location>
    <ligand>
        <name>Zn(2+)</name>
        <dbReference type="ChEBI" id="CHEBI:29105"/>
    </ligand>
</feature>
<evidence type="ECO:0000256" key="4">
    <source>
        <dbReference type="ARBA" id="ARBA00022741"/>
    </source>
</evidence>
<dbReference type="Gene3D" id="3.40.50.620">
    <property type="entry name" value="HUPs"/>
    <property type="match status" value="2"/>
</dbReference>
<dbReference type="InterPro" id="IPR050081">
    <property type="entry name" value="Ile-tRNA_ligase"/>
</dbReference>
<keyword evidence="10" id="KW-0862">Zinc</keyword>
<organism evidence="13 14">
    <name type="scientific">Metamycoplasma hyosynoviae</name>
    <dbReference type="NCBI Taxonomy" id="29559"/>
    <lineage>
        <taxon>Bacteria</taxon>
        <taxon>Bacillati</taxon>
        <taxon>Mycoplasmatota</taxon>
        <taxon>Mycoplasmoidales</taxon>
        <taxon>Metamycoplasmataceae</taxon>
        <taxon>Metamycoplasma</taxon>
    </lineage>
</organism>
<evidence type="ECO:0000256" key="8">
    <source>
        <dbReference type="ARBA" id="ARBA00025217"/>
    </source>
</evidence>
<keyword evidence="5 10" id="KW-0067">ATP-binding</keyword>
<dbReference type="GO" id="GO:0002161">
    <property type="term" value="F:aminoacyl-tRNA deacylase activity"/>
    <property type="evidence" value="ECO:0007669"/>
    <property type="project" value="InterPro"/>
</dbReference>
<dbReference type="Pfam" id="PF08264">
    <property type="entry name" value="Anticodon_1"/>
    <property type="match status" value="1"/>
</dbReference>
<keyword evidence="3 10" id="KW-0436">Ligase</keyword>
<evidence type="ECO:0000259" key="11">
    <source>
        <dbReference type="Pfam" id="PF00133"/>
    </source>
</evidence>
<feature type="binding site" evidence="10">
    <location>
        <position position="598"/>
    </location>
    <ligand>
        <name>ATP</name>
        <dbReference type="ChEBI" id="CHEBI:30616"/>
    </ligand>
</feature>
<evidence type="ECO:0000256" key="2">
    <source>
        <dbReference type="ARBA" id="ARBA00022490"/>
    </source>
</evidence>
<protein>
    <recommendedName>
        <fullName evidence="10">Isoleucine--tRNA ligase</fullName>
        <ecNumber evidence="10">6.1.1.5</ecNumber>
    </recommendedName>
    <alternativeName>
        <fullName evidence="10">Isoleucyl-tRNA synthetase</fullName>
        <shortName evidence="10">IleRS</shortName>
    </alternativeName>
</protein>
<feature type="short sequence motif" description="'KMSKS' region" evidence="10">
    <location>
        <begin position="595"/>
        <end position="599"/>
    </location>
</feature>
<dbReference type="CDD" id="cd07960">
    <property type="entry name" value="Anticodon_Ia_Ile_BEm"/>
    <property type="match status" value="1"/>
</dbReference>
<dbReference type="Proteomes" id="UP000294882">
    <property type="component" value="Unassembled WGS sequence"/>
</dbReference>
<evidence type="ECO:0000256" key="6">
    <source>
        <dbReference type="ARBA" id="ARBA00022917"/>
    </source>
</evidence>
<reference evidence="13 14" key="1">
    <citation type="submission" date="2019-03" db="EMBL/GenBank/DDBJ databases">
        <title>Genomic Encyclopedia of Archaeal and Bacterial Type Strains, Phase II (KMG-II): from individual species to whole genera.</title>
        <authorList>
            <person name="Goeker M."/>
        </authorList>
    </citation>
    <scope>NUCLEOTIDE SEQUENCE [LARGE SCALE GENOMIC DNA]</scope>
    <source>
        <strain evidence="13 14">ATCC 25591</strain>
    </source>
</reference>
<dbReference type="PANTHER" id="PTHR42765:SF1">
    <property type="entry name" value="ISOLEUCINE--TRNA LIGASE, MITOCHONDRIAL"/>
    <property type="match status" value="1"/>
</dbReference>
<dbReference type="CDD" id="cd00818">
    <property type="entry name" value="IleRS_core"/>
    <property type="match status" value="1"/>
</dbReference>
<dbReference type="Pfam" id="PF00133">
    <property type="entry name" value="tRNA-synt_1"/>
    <property type="match status" value="1"/>
</dbReference>
<dbReference type="InterPro" id="IPR014729">
    <property type="entry name" value="Rossmann-like_a/b/a_fold"/>
</dbReference>
<feature type="short sequence motif" description="'HIGH' region" evidence="10">
    <location>
        <begin position="65"/>
        <end position="75"/>
    </location>
</feature>
<keyword evidence="6 10" id="KW-0648">Protein biosynthesis</keyword>
<dbReference type="GO" id="GO:0005829">
    <property type="term" value="C:cytosol"/>
    <property type="evidence" value="ECO:0007669"/>
    <property type="project" value="TreeGrafter"/>
</dbReference>